<reference evidence="3" key="1">
    <citation type="submission" date="2015-11" db="EMBL/GenBank/DDBJ databases">
        <authorList>
            <person name="Varghese N."/>
        </authorList>
    </citation>
    <scope>NUCLEOTIDE SEQUENCE [LARGE SCALE GENOMIC DNA]</scope>
    <source>
        <strain evidence="3">DSM 45899</strain>
    </source>
</reference>
<name>A0A0S4QT33_9ACTN</name>
<organism evidence="2 3">
    <name type="scientific">Parafrankia irregularis</name>
    <dbReference type="NCBI Taxonomy" id="795642"/>
    <lineage>
        <taxon>Bacteria</taxon>
        <taxon>Bacillati</taxon>
        <taxon>Actinomycetota</taxon>
        <taxon>Actinomycetes</taxon>
        <taxon>Frankiales</taxon>
        <taxon>Frankiaceae</taxon>
        <taxon>Parafrankia</taxon>
    </lineage>
</organism>
<accession>A0A0S4QT33</accession>
<feature type="transmembrane region" description="Helical" evidence="1">
    <location>
        <begin position="75"/>
        <end position="97"/>
    </location>
</feature>
<feature type="transmembrane region" description="Helical" evidence="1">
    <location>
        <begin position="48"/>
        <end position="69"/>
    </location>
</feature>
<dbReference type="AlphaFoldDB" id="A0A0S4QT33"/>
<sequence>MPEEKPRTHTDQVESYGWVTPALFGIVVLILVGRAMGDRPLHGKHGKISAAALAILFTGVALNALSGALEAEHGTAALTLTLLGLACFVTAVVVWVWQGWREGPTTRTTRRISGRWRHRASAE</sequence>
<gene>
    <name evidence="2" type="ORF">Ga0074812_12135</name>
</gene>
<keyword evidence="3" id="KW-1185">Reference proteome</keyword>
<proteinExistence type="predicted"/>
<dbReference type="EMBL" id="FAOZ01000021">
    <property type="protein sequence ID" value="CUU58659.1"/>
    <property type="molecule type" value="Genomic_DNA"/>
</dbReference>
<evidence type="ECO:0000313" key="3">
    <source>
        <dbReference type="Proteomes" id="UP000198802"/>
    </source>
</evidence>
<dbReference type="Proteomes" id="UP000198802">
    <property type="component" value="Unassembled WGS sequence"/>
</dbReference>
<keyword evidence="1" id="KW-0812">Transmembrane</keyword>
<protein>
    <submittedName>
        <fullName evidence="2">Uncharacterized protein</fullName>
    </submittedName>
</protein>
<keyword evidence="1" id="KW-1133">Transmembrane helix</keyword>
<feature type="transmembrane region" description="Helical" evidence="1">
    <location>
        <begin position="15"/>
        <end position="36"/>
    </location>
</feature>
<evidence type="ECO:0000313" key="2">
    <source>
        <dbReference type="EMBL" id="CUU58659.1"/>
    </source>
</evidence>
<keyword evidence="1" id="KW-0472">Membrane</keyword>
<evidence type="ECO:0000256" key="1">
    <source>
        <dbReference type="SAM" id="Phobius"/>
    </source>
</evidence>